<keyword evidence="2" id="KW-1185">Reference proteome</keyword>
<accession>A0A261UI36</accession>
<reference evidence="2" key="1">
    <citation type="submission" date="2017-05" db="EMBL/GenBank/DDBJ databases">
        <title>Complete and WGS of Bordetella genogroups.</title>
        <authorList>
            <person name="Spilker T."/>
            <person name="Lipuma J."/>
        </authorList>
    </citation>
    <scope>NUCLEOTIDE SEQUENCE [LARGE SCALE GENOMIC DNA]</scope>
    <source>
        <strain evidence="2">AU8856</strain>
    </source>
</reference>
<proteinExistence type="predicted"/>
<protein>
    <submittedName>
        <fullName evidence="1">Uncharacterized protein</fullName>
    </submittedName>
</protein>
<dbReference type="OrthoDB" id="8479090at2"/>
<organism evidence="1 2">
    <name type="scientific">Bordetella genomosp. 11</name>
    <dbReference type="NCBI Taxonomy" id="1416808"/>
    <lineage>
        <taxon>Bacteria</taxon>
        <taxon>Pseudomonadati</taxon>
        <taxon>Pseudomonadota</taxon>
        <taxon>Betaproteobacteria</taxon>
        <taxon>Burkholderiales</taxon>
        <taxon>Alcaligenaceae</taxon>
        <taxon>Bordetella</taxon>
    </lineage>
</organism>
<evidence type="ECO:0000313" key="1">
    <source>
        <dbReference type="EMBL" id="OZI61574.1"/>
    </source>
</evidence>
<sequence>MKSSKFRITMKGDEAGDSLRLSDLIDQLNALKQTLNQIDLAVSGGKSPSLYYRITKITMNSPATFELEAVSKSAGPSYGRKVVSRLDRDLRKVIAGKRPRETGLDLMESYRALAMPLRKHVAQVSLQFDDQEPVDLPRNLDVKVDEILGPDQIEEGSVVGSLDVIDVHNQRNFFKVYPIVGPPSIKCQFPGGMLSEAIAGIKHFVRISGQLHFKKAEKFPHFIKVRAIEVMPEESDAPRLANLRGIATGAYGGMSSAEYVDKVRNGDW</sequence>
<name>A0A261UI36_9BORD</name>
<dbReference type="AlphaFoldDB" id="A0A261UI36"/>
<gene>
    <name evidence="1" type="ORF">CAL28_20030</name>
</gene>
<dbReference type="Proteomes" id="UP000215767">
    <property type="component" value="Unassembled WGS sequence"/>
</dbReference>
<dbReference type="RefSeq" id="WP_094842977.1">
    <property type="nucleotide sequence ID" value="NZ_NEVS01000004.1"/>
</dbReference>
<dbReference type="EMBL" id="NEVS01000004">
    <property type="protein sequence ID" value="OZI61574.1"/>
    <property type="molecule type" value="Genomic_DNA"/>
</dbReference>
<evidence type="ECO:0000313" key="2">
    <source>
        <dbReference type="Proteomes" id="UP000215767"/>
    </source>
</evidence>
<comment type="caution">
    <text evidence="1">The sequence shown here is derived from an EMBL/GenBank/DDBJ whole genome shotgun (WGS) entry which is preliminary data.</text>
</comment>